<protein>
    <recommendedName>
        <fullName evidence="4">MORN repeat variant</fullName>
    </recommendedName>
</protein>
<feature type="signal peptide" evidence="1">
    <location>
        <begin position="1"/>
        <end position="20"/>
    </location>
</feature>
<dbReference type="AlphaFoldDB" id="A0A1G4V517"/>
<accession>A0A1G4V517</accession>
<evidence type="ECO:0000256" key="1">
    <source>
        <dbReference type="SAM" id="SignalP"/>
    </source>
</evidence>
<dbReference type="Proteomes" id="UP000182124">
    <property type="component" value="Unassembled WGS sequence"/>
</dbReference>
<proteinExistence type="predicted"/>
<dbReference type="EMBL" id="FMTY01000001">
    <property type="protein sequence ID" value="SCX01260.1"/>
    <property type="molecule type" value="Genomic_DNA"/>
</dbReference>
<evidence type="ECO:0000313" key="3">
    <source>
        <dbReference type="Proteomes" id="UP000182124"/>
    </source>
</evidence>
<name>A0A1G4V517_9FLAO</name>
<evidence type="ECO:0000313" key="2">
    <source>
        <dbReference type="EMBL" id="SCX01260.1"/>
    </source>
</evidence>
<dbReference type="RefSeq" id="WP_023575363.1">
    <property type="nucleotide sequence ID" value="NZ_CBCSBQ010000030.1"/>
</dbReference>
<reference evidence="2 3" key="1">
    <citation type="submission" date="2016-10" db="EMBL/GenBank/DDBJ databases">
        <authorList>
            <person name="de Groot N.N."/>
        </authorList>
    </citation>
    <scope>NUCLEOTIDE SEQUENCE [LARGE SCALE GENOMIC DNA]</scope>
    <source>
        <strain evidence="2 3">CGMCC 1.3801</strain>
    </source>
</reference>
<feature type="chain" id="PRO_5010339539" description="MORN repeat variant" evidence="1">
    <location>
        <begin position="21"/>
        <end position="263"/>
    </location>
</feature>
<evidence type="ECO:0008006" key="4">
    <source>
        <dbReference type="Google" id="ProtNLM"/>
    </source>
</evidence>
<dbReference type="eggNOG" id="COG3209">
    <property type="taxonomic scope" value="Bacteria"/>
</dbReference>
<organism evidence="2 3">
    <name type="scientific">Flavobacterium saliperosum</name>
    <dbReference type="NCBI Taxonomy" id="329186"/>
    <lineage>
        <taxon>Bacteria</taxon>
        <taxon>Pseudomonadati</taxon>
        <taxon>Bacteroidota</taxon>
        <taxon>Flavobacteriia</taxon>
        <taxon>Flavobacteriales</taxon>
        <taxon>Flavobacteriaceae</taxon>
        <taxon>Flavobacterium</taxon>
    </lineage>
</organism>
<gene>
    <name evidence="2" type="ORF">SAMN02927925_00294</name>
</gene>
<dbReference type="PROSITE" id="PS51257">
    <property type="entry name" value="PROKAR_LIPOPROTEIN"/>
    <property type="match status" value="1"/>
</dbReference>
<keyword evidence="1" id="KW-0732">Signal</keyword>
<dbReference type="STRING" id="329186.SAMN02927925_00294"/>
<sequence length="263" mass="29641">MKKILYVFSALALIFTSCSSDSDSSSDNPSATILPKRIVETYYLDGSVDEVVTSNLTFNGNKLAAIVYEGSIEKDVFTYSGDLITKIEHFENDVVVGMENFGYDGQGRLQFWEDYGGAALDQLYQNDAFTYNPDGTILRNHYSDGVLMSTHKFYLENGEVSKIESINESTGEAEPGLTRIITHDDKNNAYKNILGYNKALYMVYFESATNEGFQKNLLTCTSSGGAFNINWNFEYVYNSNNYPTSIMKNLNSVESQFVQFFYE</sequence>